<keyword evidence="10" id="KW-1185">Reference proteome</keyword>
<sequence>MGGWLLFGAIGLVVGAAAAPFVHRQAGRWESSRDVRRRVQLVRGAPLALDLVAAVLEAGRSPHEAVLAVAAHAPDPIGPELQAVALRVRLAADPATAWRSLDGDVLEPVGRAFARAETSGAAIVPLIRDTADDLRRADRAQRREMVGRVGVRTTVPMGLCLLPAFVLVGVAPTVIAVVGSVRM</sequence>
<dbReference type="RefSeq" id="WP_179427690.1">
    <property type="nucleotide sequence ID" value="NZ_BAAAMP010000002.1"/>
</dbReference>
<dbReference type="EMBL" id="JACBZN010000001">
    <property type="protein sequence ID" value="NYI39767.1"/>
    <property type="molecule type" value="Genomic_DNA"/>
</dbReference>
<name>A0A8I0FTY0_9ACTN</name>
<dbReference type="PANTHER" id="PTHR35007:SF3">
    <property type="entry name" value="POSSIBLE CONSERVED ALANINE RICH MEMBRANE PROTEIN"/>
    <property type="match status" value="1"/>
</dbReference>
<dbReference type="Pfam" id="PF00482">
    <property type="entry name" value="T2SSF"/>
    <property type="match status" value="1"/>
</dbReference>
<dbReference type="InterPro" id="IPR018076">
    <property type="entry name" value="T2SS_GspF_dom"/>
</dbReference>
<dbReference type="PANTHER" id="PTHR35007">
    <property type="entry name" value="INTEGRAL MEMBRANE PROTEIN-RELATED"/>
    <property type="match status" value="1"/>
</dbReference>
<evidence type="ECO:0000256" key="1">
    <source>
        <dbReference type="ARBA" id="ARBA00004651"/>
    </source>
</evidence>
<comment type="caution">
    <text evidence="8">The sequence shown here is derived from an EMBL/GenBank/DDBJ whole genome shotgun (WGS) entry which is preliminary data.</text>
</comment>
<evidence type="ECO:0000313" key="9">
    <source>
        <dbReference type="EMBL" id="NYI39767.1"/>
    </source>
</evidence>
<keyword evidence="5 6" id="KW-0472">Membrane</keyword>
<evidence type="ECO:0000256" key="6">
    <source>
        <dbReference type="SAM" id="Phobius"/>
    </source>
</evidence>
<dbReference type="GO" id="GO:0005886">
    <property type="term" value="C:plasma membrane"/>
    <property type="evidence" value="ECO:0007669"/>
    <property type="project" value="UniProtKB-SubCell"/>
</dbReference>
<dbReference type="Proteomes" id="UP000587211">
    <property type="component" value="Unassembled WGS sequence"/>
</dbReference>
<gene>
    <name evidence="9" type="ORF">BJ975_003142</name>
    <name evidence="8" type="ORF">IDH50_04985</name>
</gene>
<evidence type="ECO:0000256" key="4">
    <source>
        <dbReference type="ARBA" id="ARBA00022989"/>
    </source>
</evidence>
<proteinExistence type="predicted"/>
<evidence type="ECO:0000256" key="2">
    <source>
        <dbReference type="ARBA" id="ARBA00022475"/>
    </source>
</evidence>
<accession>A0A8I0FTY0</accession>
<evidence type="ECO:0000256" key="5">
    <source>
        <dbReference type="ARBA" id="ARBA00023136"/>
    </source>
</evidence>
<evidence type="ECO:0000256" key="3">
    <source>
        <dbReference type="ARBA" id="ARBA00022692"/>
    </source>
</evidence>
<keyword evidence="4 6" id="KW-1133">Transmembrane helix</keyword>
<organism evidence="8 11">
    <name type="scientific">Aeromicrobium tamlense</name>
    <dbReference type="NCBI Taxonomy" id="375541"/>
    <lineage>
        <taxon>Bacteria</taxon>
        <taxon>Bacillati</taxon>
        <taxon>Actinomycetota</taxon>
        <taxon>Actinomycetes</taxon>
        <taxon>Propionibacteriales</taxon>
        <taxon>Nocardioidaceae</taxon>
        <taxon>Aeromicrobium</taxon>
    </lineage>
</organism>
<feature type="transmembrane region" description="Helical" evidence="6">
    <location>
        <begin position="161"/>
        <end position="181"/>
    </location>
</feature>
<reference evidence="8" key="2">
    <citation type="submission" date="2020-09" db="EMBL/GenBank/DDBJ databases">
        <title>Novel species in genus Aeromicrobium.</title>
        <authorList>
            <person name="Zhang G."/>
        </authorList>
    </citation>
    <scope>NUCLEOTIDE SEQUENCE</scope>
    <source>
        <strain evidence="8">SSW1-57</strain>
    </source>
</reference>
<reference evidence="9 10" key="1">
    <citation type="submission" date="2020-07" db="EMBL/GenBank/DDBJ databases">
        <title>Sequencing the genomes of 1000 actinobacteria strains.</title>
        <authorList>
            <person name="Klenk H.-P."/>
        </authorList>
    </citation>
    <scope>NUCLEOTIDE SEQUENCE [LARGE SCALE GENOMIC DNA]</scope>
    <source>
        <strain evidence="9 10">DSM 19087</strain>
    </source>
</reference>
<protein>
    <submittedName>
        <fullName evidence="9">Pilus assembly protein TadC</fullName>
    </submittedName>
    <submittedName>
        <fullName evidence="8">Type II secretion system F family protein</fullName>
    </submittedName>
</protein>
<feature type="domain" description="Type II secretion system protein GspF" evidence="7">
    <location>
        <begin position="49"/>
        <end position="170"/>
    </location>
</feature>
<evidence type="ECO:0000313" key="10">
    <source>
        <dbReference type="Proteomes" id="UP000587211"/>
    </source>
</evidence>
<evidence type="ECO:0000259" key="7">
    <source>
        <dbReference type="Pfam" id="PF00482"/>
    </source>
</evidence>
<evidence type="ECO:0000313" key="8">
    <source>
        <dbReference type="EMBL" id="MBD1269578.1"/>
    </source>
</evidence>
<dbReference type="Proteomes" id="UP000659061">
    <property type="component" value="Unassembled WGS sequence"/>
</dbReference>
<keyword evidence="2" id="KW-1003">Cell membrane</keyword>
<dbReference type="AlphaFoldDB" id="A0A8I0FTY0"/>
<keyword evidence="3 6" id="KW-0812">Transmembrane</keyword>
<dbReference type="EMBL" id="JACWMT010000001">
    <property type="protein sequence ID" value="MBD1269578.1"/>
    <property type="molecule type" value="Genomic_DNA"/>
</dbReference>
<evidence type="ECO:0000313" key="11">
    <source>
        <dbReference type="Proteomes" id="UP000659061"/>
    </source>
</evidence>
<comment type="subcellular location">
    <subcellularLocation>
        <location evidence="1">Cell membrane</location>
        <topology evidence="1">Multi-pass membrane protein</topology>
    </subcellularLocation>
</comment>